<reference evidence="1" key="1">
    <citation type="submission" date="2022-03" db="EMBL/GenBank/DDBJ databases">
        <authorList>
            <person name="Tunstrom K."/>
        </authorList>
    </citation>
    <scope>NUCLEOTIDE SEQUENCE</scope>
</reference>
<proteinExistence type="predicted"/>
<dbReference type="PANTHER" id="PTHR11439:SF467">
    <property type="entry name" value="INTEGRASE CATALYTIC DOMAIN-CONTAINING PROTEIN"/>
    <property type="match status" value="1"/>
</dbReference>
<name>A0AAU9UXF2_EUPED</name>
<dbReference type="PANTHER" id="PTHR11439">
    <property type="entry name" value="GAG-POL-RELATED RETROTRANSPOSON"/>
    <property type="match status" value="1"/>
</dbReference>
<dbReference type="Proteomes" id="UP001153954">
    <property type="component" value="Unassembled WGS sequence"/>
</dbReference>
<keyword evidence="2" id="KW-1185">Reference proteome</keyword>
<sequence>MEVNCKFNTKCDTLSENNCPYRELIGGLMYLSVCTRPDISYALSQLSQFNTAFTKDHWLAAKRILRYLSGTTDYGLVYVKTGNLDISVYADADWANDLTDRKSYSGFVVKLGGSTVNWESRKQRCVALSSTEAEYRYRRCL</sequence>
<evidence type="ECO:0000313" key="1">
    <source>
        <dbReference type="EMBL" id="CAH2102591.1"/>
    </source>
</evidence>
<dbReference type="EMBL" id="CAKOGL010000025">
    <property type="protein sequence ID" value="CAH2102591.1"/>
    <property type="molecule type" value="Genomic_DNA"/>
</dbReference>
<dbReference type="AlphaFoldDB" id="A0AAU9UXF2"/>
<evidence type="ECO:0000313" key="2">
    <source>
        <dbReference type="Proteomes" id="UP001153954"/>
    </source>
</evidence>
<accession>A0AAU9UXF2</accession>
<comment type="caution">
    <text evidence="1">The sequence shown here is derived from an EMBL/GenBank/DDBJ whole genome shotgun (WGS) entry which is preliminary data.</text>
</comment>
<gene>
    <name evidence="1" type="ORF">EEDITHA_LOCUS17196</name>
</gene>
<organism evidence="1 2">
    <name type="scientific">Euphydryas editha</name>
    <name type="common">Edith's checkerspot</name>
    <dbReference type="NCBI Taxonomy" id="104508"/>
    <lineage>
        <taxon>Eukaryota</taxon>
        <taxon>Metazoa</taxon>
        <taxon>Ecdysozoa</taxon>
        <taxon>Arthropoda</taxon>
        <taxon>Hexapoda</taxon>
        <taxon>Insecta</taxon>
        <taxon>Pterygota</taxon>
        <taxon>Neoptera</taxon>
        <taxon>Endopterygota</taxon>
        <taxon>Lepidoptera</taxon>
        <taxon>Glossata</taxon>
        <taxon>Ditrysia</taxon>
        <taxon>Papilionoidea</taxon>
        <taxon>Nymphalidae</taxon>
        <taxon>Nymphalinae</taxon>
        <taxon>Euphydryas</taxon>
    </lineage>
</organism>
<protein>
    <submittedName>
        <fullName evidence="1">Uncharacterized protein</fullName>
    </submittedName>
</protein>
<dbReference type="CDD" id="cd09272">
    <property type="entry name" value="RNase_HI_RT_Ty1"/>
    <property type="match status" value="1"/>
</dbReference>